<evidence type="ECO:0000256" key="1">
    <source>
        <dbReference type="ARBA" id="ARBA00004123"/>
    </source>
</evidence>
<feature type="compositionally biased region" description="Low complexity" evidence="10">
    <location>
        <begin position="1118"/>
        <end position="1153"/>
    </location>
</feature>
<reference evidence="12" key="1">
    <citation type="journal article" date="2023" name="Mol. Phylogenet. Evol.">
        <title>Genome-scale phylogeny and comparative genomics of the fungal order Sordariales.</title>
        <authorList>
            <person name="Hensen N."/>
            <person name="Bonometti L."/>
            <person name="Westerberg I."/>
            <person name="Brannstrom I.O."/>
            <person name="Guillou S."/>
            <person name="Cros-Aarteil S."/>
            <person name="Calhoun S."/>
            <person name="Haridas S."/>
            <person name="Kuo A."/>
            <person name="Mondo S."/>
            <person name="Pangilinan J."/>
            <person name="Riley R."/>
            <person name="LaButti K."/>
            <person name="Andreopoulos B."/>
            <person name="Lipzen A."/>
            <person name="Chen C."/>
            <person name="Yan M."/>
            <person name="Daum C."/>
            <person name="Ng V."/>
            <person name="Clum A."/>
            <person name="Steindorff A."/>
            <person name="Ohm R.A."/>
            <person name="Martin F."/>
            <person name="Silar P."/>
            <person name="Natvig D.O."/>
            <person name="Lalanne C."/>
            <person name="Gautier V."/>
            <person name="Ament-Velasquez S.L."/>
            <person name="Kruys A."/>
            <person name="Hutchinson M.I."/>
            <person name="Powell A.J."/>
            <person name="Barry K."/>
            <person name="Miller A.N."/>
            <person name="Grigoriev I.V."/>
            <person name="Debuchy R."/>
            <person name="Gladieux P."/>
            <person name="Hiltunen Thoren M."/>
            <person name="Johannesson H."/>
        </authorList>
    </citation>
    <scope>NUCLEOTIDE SEQUENCE</scope>
    <source>
        <strain evidence="12">PSN293</strain>
    </source>
</reference>
<evidence type="ECO:0000256" key="6">
    <source>
        <dbReference type="ARBA" id="ARBA00023163"/>
    </source>
</evidence>
<dbReference type="GO" id="GO:0006357">
    <property type="term" value="P:regulation of transcription by RNA polymerase II"/>
    <property type="evidence" value="ECO:0007669"/>
    <property type="project" value="InterPro"/>
</dbReference>
<feature type="region of interest" description="Disordered" evidence="10">
    <location>
        <begin position="33"/>
        <end position="55"/>
    </location>
</feature>
<comment type="subcellular location">
    <subcellularLocation>
        <location evidence="1 9">Nucleus</location>
    </subcellularLocation>
</comment>
<gene>
    <name evidence="12" type="ORF">QBC37DRAFT_7680</name>
</gene>
<keyword evidence="6 9" id="KW-0804">Transcription</keyword>
<reference evidence="12" key="2">
    <citation type="submission" date="2023-05" db="EMBL/GenBank/DDBJ databases">
        <authorList>
            <consortium name="Lawrence Berkeley National Laboratory"/>
            <person name="Steindorff A."/>
            <person name="Hensen N."/>
            <person name="Bonometti L."/>
            <person name="Westerberg I."/>
            <person name="Brannstrom I.O."/>
            <person name="Guillou S."/>
            <person name="Cros-Aarteil S."/>
            <person name="Calhoun S."/>
            <person name="Haridas S."/>
            <person name="Kuo A."/>
            <person name="Mondo S."/>
            <person name="Pangilinan J."/>
            <person name="Riley R."/>
            <person name="Labutti K."/>
            <person name="Andreopoulos B."/>
            <person name="Lipzen A."/>
            <person name="Chen C."/>
            <person name="Yanf M."/>
            <person name="Daum C."/>
            <person name="Ng V."/>
            <person name="Clum A."/>
            <person name="Ohm R."/>
            <person name="Martin F."/>
            <person name="Silar P."/>
            <person name="Natvig D."/>
            <person name="Lalanne C."/>
            <person name="Gautier V."/>
            <person name="Ament-Velasquez S.L."/>
            <person name="Kruys A."/>
            <person name="Hutchinson M.I."/>
            <person name="Powell A.J."/>
            <person name="Barry K."/>
            <person name="Miller A.N."/>
            <person name="Grigoriev I.V."/>
            <person name="Debuchy R."/>
            <person name="Gladieux P."/>
            <person name="Thoren M.H."/>
            <person name="Johannesson H."/>
        </authorList>
    </citation>
    <scope>NUCLEOTIDE SEQUENCE</scope>
    <source>
        <strain evidence="12">PSN293</strain>
    </source>
</reference>
<feature type="compositionally biased region" description="Pro residues" evidence="10">
    <location>
        <begin position="1102"/>
        <end position="1114"/>
    </location>
</feature>
<keyword evidence="13" id="KW-1185">Reference proteome</keyword>
<dbReference type="GO" id="GO:0016592">
    <property type="term" value="C:mediator complex"/>
    <property type="evidence" value="ECO:0007669"/>
    <property type="project" value="UniProtKB-UniRule"/>
</dbReference>
<evidence type="ECO:0000256" key="4">
    <source>
        <dbReference type="ARBA" id="ARBA00023015"/>
    </source>
</evidence>
<evidence type="ECO:0000313" key="13">
    <source>
        <dbReference type="Proteomes" id="UP001301769"/>
    </source>
</evidence>
<feature type="domain" description="Mediator complex subunit MED14 N-terminal" evidence="11">
    <location>
        <begin position="84"/>
        <end position="296"/>
    </location>
</feature>
<name>A0AAN7BBU5_9PEZI</name>
<protein>
    <recommendedName>
        <fullName evidence="3 9">Mediator of RNA polymerase II transcription subunit 14</fullName>
    </recommendedName>
    <alternativeName>
        <fullName evidence="8 9">Mediator complex subunit 14</fullName>
    </alternativeName>
</protein>
<dbReference type="PANTHER" id="PTHR12809:SF2">
    <property type="entry name" value="MEDIATOR OF RNA POLYMERASE II TRANSCRIPTION SUBUNIT 14"/>
    <property type="match status" value="1"/>
</dbReference>
<dbReference type="EMBL" id="MU858054">
    <property type="protein sequence ID" value="KAK4218198.1"/>
    <property type="molecule type" value="Genomic_DNA"/>
</dbReference>
<feature type="region of interest" description="Disordered" evidence="10">
    <location>
        <begin position="1066"/>
        <end position="1170"/>
    </location>
</feature>
<evidence type="ECO:0000256" key="9">
    <source>
        <dbReference type="RuleBase" id="RU365082"/>
    </source>
</evidence>
<comment type="caution">
    <text evidence="12">The sequence shown here is derived from an EMBL/GenBank/DDBJ whole genome shotgun (WGS) entry which is preliminary data.</text>
</comment>
<comment type="function">
    <text evidence="9">Component of the Mediator complex, a coactivator involved in the regulated transcription of nearly all RNA polymerase II-dependent genes. Mediator functions as a bridge to convey information from gene-specific regulatory proteins to the basal RNA polymerase II transcription machinery. Mediator is recruited to promoters by direct interactions with regulatory proteins and serves as a scaffold for the assembly of a functional preinitiation complex with RNA polymerase II and the general transcription factors.</text>
</comment>
<comment type="subunit">
    <text evidence="9">Component of the Mediator complex.</text>
</comment>
<proteinExistence type="inferred from homology"/>
<keyword evidence="5 9" id="KW-0010">Activator</keyword>
<dbReference type="InterPro" id="IPR055122">
    <property type="entry name" value="Med14_N"/>
</dbReference>
<organism evidence="12 13">
    <name type="scientific">Rhypophila decipiens</name>
    <dbReference type="NCBI Taxonomy" id="261697"/>
    <lineage>
        <taxon>Eukaryota</taxon>
        <taxon>Fungi</taxon>
        <taxon>Dikarya</taxon>
        <taxon>Ascomycota</taxon>
        <taxon>Pezizomycotina</taxon>
        <taxon>Sordariomycetes</taxon>
        <taxon>Sordariomycetidae</taxon>
        <taxon>Sordariales</taxon>
        <taxon>Naviculisporaceae</taxon>
        <taxon>Rhypophila</taxon>
    </lineage>
</organism>
<evidence type="ECO:0000256" key="2">
    <source>
        <dbReference type="ARBA" id="ARBA00007813"/>
    </source>
</evidence>
<evidence type="ECO:0000256" key="10">
    <source>
        <dbReference type="SAM" id="MobiDB-lite"/>
    </source>
</evidence>
<dbReference type="Pfam" id="PF26204">
    <property type="entry name" value="Med14_fung"/>
    <property type="match status" value="1"/>
</dbReference>
<dbReference type="InterPro" id="IPR013947">
    <property type="entry name" value="Mediator_Med14"/>
</dbReference>
<evidence type="ECO:0000259" key="11">
    <source>
        <dbReference type="Pfam" id="PF08638"/>
    </source>
</evidence>
<evidence type="ECO:0000313" key="12">
    <source>
        <dbReference type="EMBL" id="KAK4218198.1"/>
    </source>
</evidence>
<dbReference type="Proteomes" id="UP001301769">
    <property type="component" value="Unassembled WGS sequence"/>
</dbReference>
<evidence type="ECO:0000256" key="8">
    <source>
        <dbReference type="ARBA" id="ARBA00032007"/>
    </source>
</evidence>
<keyword evidence="7 9" id="KW-0539">Nucleus</keyword>
<dbReference type="PANTHER" id="PTHR12809">
    <property type="entry name" value="MEDIATOR COMPLEX SUBUNIT"/>
    <property type="match status" value="1"/>
</dbReference>
<comment type="similarity">
    <text evidence="2 9">Belongs to the Mediator complex subunit 14 family.</text>
</comment>
<evidence type="ECO:0000256" key="3">
    <source>
        <dbReference type="ARBA" id="ARBA00019619"/>
    </source>
</evidence>
<dbReference type="Pfam" id="PF08638">
    <property type="entry name" value="Med14"/>
    <property type="match status" value="1"/>
</dbReference>
<feature type="compositionally biased region" description="Low complexity" evidence="10">
    <location>
        <begin position="1084"/>
        <end position="1101"/>
    </location>
</feature>
<dbReference type="GO" id="GO:0003712">
    <property type="term" value="F:transcription coregulator activity"/>
    <property type="evidence" value="ECO:0007669"/>
    <property type="project" value="UniProtKB-UniRule"/>
</dbReference>
<dbReference type="AlphaFoldDB" id="A0AAN7BBU5"/>
<evidence type="ECO:0000256" key="7">
    <source>
        <dbReference type="ARBA" id="ARBA00023242"/>
    </source>
</evidence>
<sequence>MENGTQNGVRTNHDREAWVNGINGVAVKREVSPDRSKVTGNMTNGGSGSAMDLDGVGTRPLGESAIHDMSEFDNEIPHITSEIIPLSLIITRLAQFSHATLQDTINTLASKPIPQPVANGASGNYQYTGVEDPSQESRDKKLLLLATMEQLHHKWTKALVLTEWGKKAQQVGKLIDIKSYLWNELNQFDQIFSAMVEFKRSLHYARVPSPDLKTALEILSSGDVSWMTDLGYVEPPPLTEQQNEEWLEEVNTLLSVRLTYEDYDTIPTAFKDFTIDNGRVTFRVENEFEVDLTIADDDFKTQYWFIDFRFLFSPASPGFPADLRPLLEKKVNKVLEVRGLEGCYDYLHGFVLTQKVTEFWRQGQVLAKERWIDTLKVERLHRAMSIQYWLNRPHSQNTKSWIILGVHSGDFDGVHDVKMPSRLVLRWFRDGKEVPVPDISFDEHTISTEDLLTTVIAHHTEYYLTQMCNRLLSKPRFTQREGQLDLEISNDVPQNSSITMQLFGKEKASIRLEPITGAFVLSPLTPIMLEGQNALNSSNNPAEEGPGHLERIRWICTTRDLQSRSRSIGWNVFKSQISNDDLKKIVYSNSPASREPFQSVWMQKRGWNSQWYVVVSMSLGGDQWFLVQLTPPPNPGTPPRLKMFTRIPMTSGELTLSEEFFQNLAVYTTGIVSQITDLRELHANKLAHTLRESVNYCLPSQIKLPAIHIRLSDLLRSRGAVKDDPMPWAKHYIPILFQGIRTPTSEVVDADGSIRFRRDGRVVKVLAEARLEVTDRTKFRGLRGKIDDDVFFDARRGQFILRLRADMGTPFVNILGDRIKALERVVDFVDAIRHAGEGVVPEKVTLREVSFTYSRGKPAINGQHLPPWRVRLDLTHEAGVKVHLDKGNPHMRVLETIDKIAQGQCPGSLPRLILATLPLYRGLEAIEDEWTSINLQNPGCSLQISPRNVSWVHIRFTYPSAPGGLRRHLGFDIWHKDHRSHPRWLVTRPEHVDPFKAGAKMGASGPGAAETEFDRLLAEKVWSVKAPGIKGLGDCCAVDLQTGIEPLLSIISNAAKSYIGTLPPQMQNPGPVAAPGGVGGGGLQQQPPQGYPPQQQQQQQEPPRPNPQQPPAPMPNLNNRFAQQRQQQQQQQQAMMGGQMQMMGQNNPPQGGNQHRGPVGSKNNAVVVLD</sequence>
<accession>A0AAN7BBU5</accession>
<evidence type="ECO:0000256" key="5">
    <source>
        <dbReference type="ARBA" id="ARBA00023159"/>
    </source>
</evidence>
<keyword evidence="4 9" id="KW-0805">Transcription regulation</keyword>
<dbReference type="GO" id="GO:0070847">
    <property type="term" value="C:core mediator complex"/>
    <property type="evidence" value="ECO:0007669"/>
    <property type="project" value="TreeGrafter"/>
</dbReference>